<dbReference type="AlphaFoldDB" id="A0A0D2LTY4"/>
<feature type="compositionally biased region" description="Basic and acidic residues" evidence="1">
    <location>
        <begin position="29"/>
        <end position="38"/>
    </location>
</feature>
<sequence length="175" mass="18014">MFGGLSVSISSGSSLGKDIFRTPPPSTERGSDRARSDVSDAHYLSTLSGRARSMYCSYTSSTSKGGPRTMTATGATNLRSATSLISATNLTGGPTASASQTHTPSSATLTASYRLSDAGSYRGASDVSFAESPSTLSHTSASDGPMYPVASIRYRILVRPTAQDPDCLGICPGVL</sequence>
<feature type="region of interest" description="Disordered" evidence="1">
    <location>
        <begin position="1"/>
        <end position="38"/>
    </location>
</feature>
<evidence type="ECO:0000313" key="2">
    <source>
        <dbReference type="EMBL" id="KJA14303.1"/>
    </source>
</evidence>
<feature type="compositionally biased region" description="Low complexity" evidence="1">
    <location>
        <begin position="1"/>
        <end position="16"/>
    </location>
</feature>
<dbReference type="EMBL" id="KN817685">
    <property type="protein sequence ID" value="KJA14303.1"/>
    <property type="molecule type" value="Genomic_DNA"/>
</dbReference>
<gene>
    <name evidence="2" type="ORF">HYPSUDRAFT_208800</name>
</gene>
<accession>A0A0D2LTY4</accession>
<evidence type="ECO:0000313" key="3">
    <source>
        <dbReference type="Proteomes" id="UP000054270"/>
    </source>
</evidence>
<dbReference type="STRING" id="945553.A0A0D2LTY4"/>
<evidence type="ECO:0000256" key="1">
    <source>
        <dbReference type="SAM" id="MobiDB-lite"/>
    </source>
</evidence>
<protein>
    <submittedName>
        <fullName evidence="2">Uncharacterized protein</fullName>
    </submittedName>
</protein>
<proteinExistence type="predicted"/>
<reference evidence="3" key="1">
    <citation type="submission" date="2014-04" db="EMBL/GenBank/DDBJ databases">
        <title>Evolutionary Origins and Diversification of the Mycorrhizal Mutualists.</title>
        <authorList>
            <consortium name="DOE Joint Genome Institute"/>
            <consortium name="Mycorrhizal Genomics Consortium"/>
            <person name="Kohler A."/>
            <person name="Kuo A."/>
            <person name="Nagy L.G."/>
            <person name="Floudas D."/>
            <person name="Copeland A."/>
            <person name="Barry K.W."/>
            <person name="Cichocki N."/>
            <person name="Veneault-Fourrey C."/>
            <person name="LaButti K."/>
            <person name="Lindquist E.A."/>
            <person name="Lipzen A."/>
            <person name="Lundell T."/>
            <person name="Morin E."/>
            <person name="Murat C."/>
            <person name="Riley R."/>
            <person name="Ohm R."/>
            <person name="Sun H."/>
            <person name="Tunlid A."/>
            <person name="Henrissat B."/>
            <person name="Grigoriev I.V."/>
            <person name="Hibbett D.S."/>
            <person name="Martin F."/>
        </authorList>
    </citation>
    <scope>NUCLEOTIDE SEQUENCE [LARGE SCALE GENOMIC DNA]</scope>
    <source>
        <strain evidence="3">FD-334 SS-4</strain>
    </source>
</reference>
<organism evidence="2 3">
    <name type="scientific">Hypholoma sublateritium (strain FD-334 SS-4)</name>
    <dbReference type="NCBI Taxonomy" id="945553"/>
    <lineage>
        <taxon>Eukaryota</taxon>
        <taxon>Fungi</taxon>
        <taxon>Dikarya</taxon>
        <taxon>Basidiomycota</taxon>
        <taxon>Agaricomycotina</taxon>
        <taxon>Agaricomycetes</taxon>
        <taxon>Agaricomycetidae</taxon>
        <taxon>Agaricales</taxon>
        <taxon>Agaricineae</taxon>
        <taxon>Strophariaceae</taxon>
        <taxon>Hypholoma</taxon>
    </lineage>
</organism>
<dbReference type="Proteomes" id="UP000054270">
    <property type="component" value="Unassembled WGS sequence"/>
</dbReference>
<name>A0A0D2LTY4_HYPSF</name>
<keyword evidence="3" id="KW-1185">Reference proteome</keyword>